<sequence>MNRGDWHLRAGSVVFGWLAALVVVAVAHRFIPLSGWLLVHLLGLGAAGNAILIWSRHFTDALLRRKPEPPYPGQVLRLAAFNVGAVTAIAGMLTARWPVLLAGGIVVAGVAILHAADLVRFLRTALPARFGITVHYYIAAALTLTLGAGLGVAMANSALPGVLADRFRTAHAVLNLFGWIGLTVLGTLITLWPTMLRTRMADGVERAARRGLPALLIALAIAVGGALAGTPVVIGLGALGYLAATGWVLWPHLDEIRRKRPADFPTLSVLCGVGWLLGSLGYVAVGLLRAPDWPAAVEATAAVAPGLLAGFLVQVLFGSLAYLIPVMVGGRASMLAAITELERGAPWRLSMANAGLLLCVLPVPSLVRVGASVLVLIAYGGFLWHLARAVVLARRNRGVPSKLGPPQPVALTKRLGSAAVGLAVVILTATGAVALDPAAVGVATAPPTAVAATGHTTEVQVHIEGMRFVPNVIVVPAGDRLRITLSNTGTDRHDLVLANGTRTERIAPGETAVLDAGIIGSDLDGWCSVAGHRQMGMVLTVRATGAAPAAGPGAGSGHHDPAAHSGSGAPGAGALGAADVARSLGTVAGPDFAARDPRLPGAGPALHRVTLTVTEAQREVSPGITQRLWTFGGTAPGPTLRGRVGDTFEITLINDGTIGHSIDFHAGALAPDRPMRTIEPGEQLAYRFTATRAGIWLYHCSTMPMSVHIANGMFGAVIIDPPDLPPVDREYVLVQSEMYLGPEGGEVDADKVLAETPDLVVFNGYAQQYDHRPLAARVGERIRIWVLAAGPNRGTSFHVVGGQFDTVWSEGDYRLRPGTGGAQTLGLFPAQGGFVELSLPEPGRYPFVSHAMVDAERGAHGVIEVRR</sequence>
<evidence type="ECO:0000256" key="4">
    <source>
        <dbReference type="ARBA" id="ARBA00011233"/>
    </source>
</evidence>
<feature type="binding site" description="type 1 copper site" evidence="12">
    <location>
        <position position="665"/>
    </location>
    <ligand>
        <name>Cu cation</name>
        <dbReference type="ChEBI" id="CHEBI:23378"/>
        <label>1</label>
    </ligand>
</feature>
<comment type="subunit">
    <text evidence="4">Homotrimer.</text>
</comment>
<dbReference type="PANTHER" id="PTHR11709">
    <property type="entry name" value="MULTI-COPPER OXIDASE"/>
    <property type="match status" value="1"/>
</dbReference>
<feature type="binding site" description="type 1 copper site" evidence="12">
    <location>
        <position position="660"/>
    </location>
    <ligand>
        <name>Cu cation</name>
        <dbReference type="ChEBI" id="CHEBI:23378"/>
        <label>1</label>
    </ligand>
</feature>
<dbReference type="Gene3D" id="2.60.40.420">
    <property type="entry name" value="Cupredoxins - blue copper proteins"/>
    <property type="match status" value="3"/>
</dbReference>
<evidence type="ECO:0000256" key="5">
    <source>
        <dbReference type="ARBA" id="ARBA00011882"/>
    </source>
</evidence>
<evidence type="ECO:0000256" key="9">
    <source>
        <dbReference type="ARBA" id="ARBA00023002"/>
    </source>
</evidence>
<keyword evidence="10 12" id="KW-0186">Copper</keyword>
<evidence type="ECO:0000256" key="3">
    <source>
        <dbReference type="ARBA" id="ARBA00010609"/>
    </source>
</evidence>
<dbReference type="AlphaFoldDB" id="A0A1X1RG81"/>
<evidence type="ECO:0000256" key="11">
    <source>
        <dbReference type="ARBA" id="ARBA00049340"/>
    </source>
</evidence>
<dbReference type="PANTHER" id="PTHR11709:SF394">
    <property type="entry name" value="FI03373P-RELATED"/>
    <property type="match status" value="1"/>
</dbReference>
<feature type="binding site" description="type 1 copper site" evidence="12">
    <location>
        <position position="699"/>
    </location>
    <ligand>
        <name>Cu cation</name>
        <dbReference type="ChEBI" id="CHEBI:23378"/>
        <label>1</label>
    </ligand>
</feature>
<dbReference type="Pfam" id="PF13473">
    <property type="entry name" value="Cupredoxin_1"/>
    <property type="match status" value="1"/>
</dbReference>
<dbReference type="InterPro" id="IPR008972">
    <property type="entry name" value="Cupredoxin"/>
</dbReference>
<accession>A0A1X1RG81</accession>
<comment type="cofactor">
    <cofactor evidence="1 12">
        <name>Cu(+)</name>
        <dbReference type="ChEBI" id="CHEBI:49552"/>
    </cofactor>
</comment>
<dbReference type="InterPro" id="IPR036927">
    <property type="entry name" value="Cyt_c_oxase-like_su1_sf"/>
</dbReference>
<comment type="caution">
    <text evidence="13">The sequence shown here is derived from an EMBL/GenBank/DDBJ whole genome shotgun (WGS) entry which is preliminary data.</text>
</comment>
<dbReference type="GO" id="GO:0005507">
    <property type="term" value="F:copper ion binding"/>
    <property type="evidence" value="ECO:0007669"/>
    <property type="project" value="InterPro"/>
</dbReference>
<dbReference type="CDD" id="cd00920">
    <property type="entry name" value="Cupredoxin"/>
    <property type="match status" value="1"/>
</dbReference>
<organism evidence="13 14">
    <name type="scientific">Mycolicibacterium fallax</name>
    <name type="common">Mycobacterium fallax</name>
    <dbReference type="NCBI Taxonomy" id="1793"/>
    <lineage>
        <taxon>Bacteria</taxon>
        <taxon>Bacillati</taxon>
        <taxon>Actinomycetota</taxon>
        <taxon>Actinomycetes</taxon>
        <taxon>Mycobacteriales</taxon>
        <taxon>Mycobacteriaceae</taxon>
        <taxon>Mycolicibacterium</taxon>
    </lineage>
</organism>
<dbReference type="EMBL" id="LQOJ01000027">
    <property type="protein sequence ID" value="ORV05101.1"/>
    <property type="molecule type" value="Genomic_DNA"/>
</dbReference>
<keyword evidence="7 12" id="KW-0479">Metal-binding</keyword>
<dbReference type="GO" id="GO:0050421">
    <property type="term" value="F:nitrite reductase (NO-forming) activity"/>
    <property type="evidence" value="ECO:0007669"/>
    <property type="project" value="UniProtKB-EC"/>
</dbReference>
<dbReference type="EC" id="1.7.2.1" evidence="5"/>
<comment type="cofactor">
    <cofactor evidence="2 12">
        <name>Cu(2+)</name>
        <dbReference type="ChEBI" id="CHEBI:29036"/>
    </cofactor>
</comment>
<dbReference type="SUPFAM" id="SSF81442">
    <property type="entry name" value="Cytochrome c oxidase subunit I-like"/>
    <property type="match status" value="1"/>
</dbReference>
<gene>
    <name evidence="13" type="ORF">AWC04_07425</name>
</gene>
<name>A0A1X1RG81_MYCFA</name>
<dbReference type="PRINTS" id="PR00695">
    <property type="entry name" value="CUNO2RDTASE"/>
</dbReference>
<evidence type="ECO:0000256" key="10">
    <source>
        <dbReference type="ARBA" id="ARBA00023008"/>
    </source>
</evidence>
<evidence type="ECO:0000256" key="7">
    <source>
        <dbReference type="ARBA" id="ARBA00022723"/>
    </source>
</evidence>
<dbReference type="CDD" id="cd04208">
    <property type="entry name" value="CuRO_2_CuNIR"/>
    <property type="match status" value="1"/>
</dbReference>
<evidence type="ECO:0000256" key="12">
    <source>
        <dbReference type="PIRSR" id="PIRSR601287-1"/>
    </source>
</evidence>
<feature type="binding site" description="type 1 copper site" evidence="12">
    <location>
        <position position="713"/>
    </location>
    <ligand>
        <name>Cu cation</name>
        <dbReference type="ChEBI" id="CHEBI:23378"/>
        <label>1</label>
    </ligand>
</feature>
<dbReference type="Proteomes" id="UP000193484">
    <property type="component" value="Unassembled WGS sequence"/>
</dbReference>
<protein>
    <recommendedName>
        <fullName evidence="6">Copper-containing nitrite reductase</fullName>
        <ecNumber evidence="5">1.7.2.1</ecNumber>
    </recommendedName>
</protein>
<reference evidence="13 14" key="1">
    <citation type="submission" date="2016-01" db="EMBL/GenBank/DDBJ databases">
        <title>The new phylogeny of the genus Mycobacterium.</title>
        <authorList>
            <person name="Tarcisio F."/>
            <person name="Conor M."/>
            <person name="Antonella G."/>
            <person name="Elisabetta G."/>
            <person name="Giulia F.S."/>
            <person name="Sara T."/>
            <person name="Anna F."/>
            <person name="Clotilde B."/>
            <person name="Roberto B."/>
            <person name="Veronica D.S."/>
            <person name="Fabio R."/>
            <person name="Monica P."/>
            <person name="Olivier J."/>
            <person name="Enrico T."/>
            <person name="Nicola S."/>
        </authorList>
    </citation>
    <scope>NUCLEOTIDE SEQUENCE [LARGE SCALE GENOMIC DNA]</scope>
    <source>
        <strain evidence="13 14">DSM 44179</strain>
    </source>
</reference>
<dbReference type="SUPFAM" id="SSF49503">
    <property type="entry name" value="Cupredoxins"/>
    <property type="match status" value="3"/>
</dbReference>
<dbReference type="InterPro" id="IPR001287">
    <property type="entry name" value="NO2-reductase_Cu"/>
</dbReference>
<comment type="similarity">
    <text evidence="3">Belongs to the multicopper oxidase family.</text>
</comment>
<evidence type="ECO:0000256" key="8">
    <source>
        <dbReference type="ARBA" id="ARBA00022737"/>
    </source>
</evidence>
<dbReference type="InterPro" id="IPR028096">
    <property type="entry name" value="EfeO_Cupredoxin"/>
</dbReference>
<dbReference type="Pfam" id="PF07732">
    <property type="entry name" value="Cu-oxidase_3"/>
    <property type="match status" value="1"/>
</dbReference>
<evidence type="ECO:0000256" key="2">
    <source>
        <dbReference type="ARBA" id="ARBA00001973"/>
    </source>
</evidence>
<evidence type="ECO:0000313" key="13">
    <source>
        <dbReference type="EMBL" id="ORV05101.1"/>
    </source>
</evidence>
<feature type="binding site" description="type 1 copper site" evidence="12">
    <location>
        <position position="708"/>
    </location>
    <ligand>
        <name>Cu cation</name>
        <dbReference type="ChEBI" id="CHEBI:23378"/>
        <label>1</label>
    </ligand>
</feature>
<dbReference type="OrthoDB" id="345021at2"/>
<feature type="binding site" description="type 1 copper site" evidence="12">
    <location>
        <position position="850"/>
    </location>
    <ligand>
        <name>Cu cation</name>
        <dbReference type="ChEBI" id="CHEBI:23378"/>
        <label>1</label>
    </ligand>
</feature>
<keyword evidence="8" id="KW-0677">Repeat</keyword>
<keyword evidence="9" id="KW-0560">Oxidoreductase</keyword>
<evidence type="ECO:0000313" key="14">
    <source>
        <dbReference type="Proteomes" id="UP000193484"/>
    </source>
</evidence>
<dbReference type="InterPro" id="IPR045087">
    <property type="entry name" value="Cu-oxidase_fam"/>
</dbReference>
<keyword evidence="14" id="KW-1185">Reference proteome</keyword>
<dbReference type="CDD" id="cd11020">
    <property type="entry name" value="CuRO_1_CuNIR"/>
    <property type="match status" value="1"/>
</dbReference>
<feature type="binding site" description="type 1 copper site" evidence="12">
    <location>
        <position position="700"/>
    </location>
    <ligand>
        <name>Cu cation</name>
        <dbReference type="ChEBI" id="CHEBI:23378"/>
        <label>1</label>
    </ligand>
</feature>
<dbReference type="STRING" id="1793.AWC04_07425"/>
<comment type="catalytic activity">
    <reaction evidence="11">
        <text>nitric oxide + Fe(III)-[cytochrome c] + H2O = Fe(II)-[cytochrome c] + nitrite + 2 H(+)</text>
        <dbReference type="Rhea" id="RHEA:15233"/>
        <dbReference type="Rhea" id="RHEA-COMP:10350"/>
        <dbReference type="Rhea" id="RHEA-COMP:14399"/>
        <dbReference type="ChEBI" id="CHEBI:15377"/>
        <dbReference type="ChEBI" id="CHEBI:15378"/>
        <dbReference type="ChEBI" id="CHEBI:16301"/>
        <dbReference type="ChEBI" id="CHEBI:16480"/>
        <dbReference type="ChEBI" id="CHEBI:29033"/>
        <dbReference type="ChEBI" id="CHEBI:29034"/>
        <dbReference type="EC" id="1.7.2.1"/>
    </reaction>
</comment>
<dbReference type="RefSeq" id="WP_085094668.1">
    <property type="nucleotide sequence ID" value="NZ_AP022603.1"/>
</dbReference>
<evidence type="ECO:0000256" key="6">
    <source>
        <dbReference type="ARBA" id="ARBA00017290"/>
    </source>
</evidence>
<dbReference type="InterPro" id="IPR011707">
    <property type="entry name" value="Cu-oxidase-like_N"/>
</dbReference>
<proteinExistence type="inferred from homology"/>
<evidence type="ECO:0000256" key="1">
    <source>
        <dbReference type="ARBA" id="ARBA00001960"/>
    </source>
</evidence>